<keyword evidence="3 8" id="KW-1133">Transmembrane helix</keyword>
<evidence type="ECO:0000259" key="10">
    <source>
        <dbReference type="PROSITE" id="PS50885"/>
    </source>
</evidence>
<dbReference type="PANTHER" id="PTHR32089">
    <property type="entry name" value="METHYL-ACCEPTING CHEMOTAXIS PROTEIN MCPB"/>
    <property type="match status" value="1"/>
</dbReference>
<feature type="transmembrane region" description="Helical" evidence="8">
    <location>
        <begin position="220"/>
        <end position="239"/>
    </location>
</feature>
<keyword evidence="5 7" id="KW-0807">Transducer</keyword>
<comment type="similarity">
    <text evidence="6">Belongs to the methyl-accepting chemotaxis (MCP) protein family.</text>
</comment>
<evidence type="ECO:0000256" key="8">
    <source>
        <dbReference type="SAM" id="Phobius"/>
    </source>
</evidence>
<organism evidence="11 12">
    <name type="scientific">Saccharobesus litoralis</name>
    <dbReference type="NCBI Taxonomy" id="2172099"/>
    <lineage>
        <taxon>Bacteria</taxon>
        <taxon>Pseudomonadati</taxon>
        <taxon>Pseudomonadota</taxon>
        <taxon>Gammaproteobacteria</taxon>
        <taxon>Alteromonadales</taxon>
        <taxon>Alteromonadaceae</taxon>
        <taxon>Saccharobesus</taxon>
    </lineage>
</organism>
<dbReference type="Pfam" id="PF00015">
    <property type="entry name" value="MCPsignal"/>
    <property type="match status" value="1"/>
</dbReference>
<dbReference type="RefSeq" id="WP_108601860.1">
    <property type="nucleotide sequence ID" value="NZ_CP026604.1"/>
</dbReference>
<dbReference type="Gene3D" id="1.10.287.950">
    <property type="entry name" value="Methyl-accepting chemotaxis protein"/>
    <property type="match status" value="1"/>
</dbReference>
<sequence>MNLQQKLIVSMVIIGLLVIGSLTFIFTSTTGVANIAEEQKIQVSKQSQQVIQLQDNASKIAPALTLMNQVAELKQELALVQYAFANASLTLTTSDLVRANSQMDALSPKVISFLNKFPELSNDMPAIEDALWASRIYGNQMNQFLLNDLSAIAGDMAVGLRNQISIVSQTLDKLSRQSTDQVTANVANVVTNINEVNKSAQAVNKGVETIDEEADTVSQLVVIVSVILIGISTVVVISFTRTLRKATKQVVSKLAEISQSKDLAIRINRQEQDELGLIANDVDAMMATFQQVVQQVTQTEISVGTEITQMSQRSDDLNQLIGNQRQSLEAASASVTEMSASAEEVAKNAAVTATTTQQANQIGQNGSDVVNASIRNIQHLSDQLHSSQRSVNELAHDVSSISGILEVIEGIAEQTNLLALNAAIEAARAGEQGRGFAVVADEVRSLASRTQDSTVEIRKTIESLQSKTSLVVDSMQSSIEASSESVSRAQETNKAIEDICQSLTDIMDLTQLIATAADQQSVASAEIANQVSNLSDASYDLLQVANENQQGGQRMSQQGHALHSAISIFHS</sequence>
<gene>
    <name evidence="11" type="ORF">C2869_04735</name>
</gene>
<evidence type="ECO:0000256" key="4">
    <source>
        <dbReference type="ARBA" id="ARBA00023136"/>
    </source>
</evidence>
<evidence type="ECO:0000313" key="12">
    <source>
        <dbReference type="Proteomes" id="UP000244441"/>
    </source>
</evidence>
<dbReference type="GO" id="GO:0016020">
    <property type="term" value="C:membrane"/>
    <property type="evidence" value="ECO:0007669"/>
    <property type="project" value="UniProtKB-SubCell"/>
</dbReference>
<dbReference type="SMART" id="SM00283">
    <property type="entry name" value="MA"/>
    <property type="match status" value="1"/>
</dbReference>
<evidence type="ECO:0000313" key="11">
    <source>
        <dbReference type="EMBL" id="AWB65785.1"/>
    </source>
</evidence>
<dbReference type="EMBL" id="CP026604">
    <property type="protein sequence ID" value="AWB65785.1"/>
    <property type="molecule type" value="Genomic_DNA"/>
</dbReference>
<keyword evidence="12" id="KW-1185">Reference proteome</keyword>
<dbReference type="PROSITE" id="PS50885">
    <property type="entry name" value="HAMP"/>
    <property type="match status" value="1"/>
</dbReference>
<evidence type="ECO:0000259" key="9">
    <source>
        <dbReference type="PROSITE" id="PS50111"/>
    </source>
</evidence>
<evidence type="ECO:0000256" key="3">
    <source>
        <dbReference type="ARBA" id="ARBA00022989"/>
    </source>
</evidence>
<dbReference type="AlphaFoldDB" id="A0A2S0VNJ0"/>
<protein>
    <recommendedName>
        <fullName evidence="13">Methyl-accepting chemotaxis protein</fullName>
    </recommendedName>
</protein>
<dbReference type="PANTHER" id="PTHR32089:SF119">
    <property type="entry name" value="METHYL-ACCEPTING CHEMOTAXIS PROTEIN CTPL"/>
    <property type="match status" value="1"/>
</dbReference>
<keyword evidence="2 8" id="KW-0812">Transmembrane</keyword>
<keyword evidence="4 8" id="KW-0472">Membrane</keyword>
<dbReference type="FunFam" id="1.10.287.950:FF:000001">
    <property type="entry name" value="Methyl-accepting chemotaxis sensory transducer"/>
    <property type="match status" value="1"/>
</dbReference>
<dbReference type="GO" id="GO:0006935">
    <property type="term" value="P:chemotaxis"/>
    <property type="evidence" value="ECO:0007669"/>
    <property type="project" value="UniProtKB-ARBA"/>
</dbReference>
<dbReference type="PROSITE" id="PS50111">
    <property type="entry name" value="CHEMOTAXIS_TRANSDUC_2"/>
    <property type="match status" value="1"/>
</dbReference>
<dbReference type="OrthoDB" id="49457at2"/>
<evidence type="ECO:0000256" key="2">
    <source>
        <dbReference type="ARBA" id="ARBA00022692"/>
    </source>
</evidence>
<evidence type="ECO:0000256" key="5">
    <source>
        <dbReference type="ARBA" id="ARBA00023224"/>
    </source>
</evidence>
<dbReference type="SUPFAM" id="SSF58104">
    <property type="entry name" value="Methyl-accepting chemotaxis protein (MCP) signaling domain"/>
    <property type="match status" value="1"/>
</dbReference>
<dbReference type="KEGG" id="cate:C2869_04735"/>
<evidence type="ECO:0000256" key="1">
    <source>
        <dbReference type="ARBA" id="ARBA00004141"/>
    </source>
</evidence>
<dbReference type="Proteomes" id="UP000244441">
    <property type="component" value="Chromosome"/>
</dbReference>
<feature type="domain" description="HAMP" evidence="10">
    <location>
        <begin position="241"/>
        <end position="294"/>
    </location>
</feature>
<comment type="subcellular location">
    <subcellularLocation>
        <location evidence="1">Membrane</location>
        <topology evidence="1">Multi-pass membrane protein</topology>
    </subcellularLocation>
</comment>
<accession>A0A2S0VNJ0</accession>
<evidence type="ECO:0000256" key="7">
    <source>
        <dbReference type="PROSITE-ProRule" id="PRU00284"/>
    </source>
</evidence>
<proteinExistence type="inferred from homology"/>
<dbReference type="InterPro" id="IPR004089">
    <property type="entry name" value="MCPsignal_dom"/>
</dbReference>
<dbReference type="CDD" id="cd11386">
    <property type="entry name" value="MCP_signal"/>
    <property type="match status" value="1"/>
</dbReference>
<reference evidence="11 12" key="1">
    <citation type="submission" date="2018-01" db="EMBL/GenBank/DDBJ databases">
        <title>Genome sequence of a Cantenovulum-like bacteria.</title>
        <authorList>
            <person name="Tan W.R."/>
            <person name="Lau N.-S."/>
            <person name="Go F."/>
            <person name="Amirul A.-A.A."/>
        </authorList>
    </citation>
    <scope>NUCLEOTIDE SEQUENCE [LARGE SCALE GENOMIC DNA]</scope>
    <source>
        <strain evidence="11 12">CCB-QB4</strain>
    </source>
</reference>
<evidence type="ECO:0000256" key="6">
    <source>
        <dbReference type="ARBA" id="ARBA00029447"/>
    </source>
</evidence>
<feature type="transmembrane region" description="Helical" evidence="8">
    <location>
        <begin position="7"/>
        <end position="26"/>
    </location>
</feature>
<name>A0A2S0VNJ0_9ALTE</name>
<dbReference type="InterPro" id="IPR003660">
    <property type="entry name" value="HAMP_dom"/>
</dbReference>
<feature type="domain" description="Methyl-accepting transducer" evidence="9">
    <location>
        <begin position="299"/>
        <end position="535"/>
    </location>
</feature>
<evidence type="ECO:0008006" key="13">
    <source>
        <dbReference type="Google" id="ProtNLM"/>
    </source>
</evidence>
<dbReference type="GO" id="GO:0007165">
    <property type="term" value="P:signal transduction"/>
    <property type="evidence" value="ECO:0007669"/>
    <property type="project" value="UniProtKB-KW"/>
</dbReference>